<feature type="transmembrane region" description="Helical" evidence="5">
    <location>
        <begin position="126"/>
        <end position="146"/>
    </location>
</feature>
<evidence type="ECO:0000313" key="8">
    <source>
        <dbReference type="Proteomes" id="UP000289734"/>
    </source>
</evidence>
<evidence type="ECO:0000256" key="1">
    <source>
        <dbReference type="ARBA" id="ARBA00004141"/>
    </source>
</evidence>
<feature type="transmembrane region" description="Helical" evidence="5">
    <location>
        <begin position="166"/>
        <end position="182"/>
    </location>
</feature>
<evidence type="ECO:0000256" key="3">
    <source>
        <dbReference type="ARBA" id="ARBA00022989"/>
    </source>
</evidence>
<dbReference type="GO" id="GO:0016020">
    <property type="term" value="C:membrane"/>
    <property type="evidence" value="ECO:0007669"/>
    <property type="project" value="UniProtKB-SubCell"/>
</dbReference>
<gene>
    <name evidence="7" type="ORF">EQG68_05155</name>
</gene>
<comment type="subcellular location">
    <subcellularLocation>
        <location evidence="1">Membrane</location>
        <topology evidence="1">Multi-pass membrane protein</topology>
    </subcellularLocation>
</comment>
<protein>
    <recommendedName>
        <fullName evidence="6">O-antigen ligase-related domain-containing protein</fullName>
    </recommendedName>
</protein>
<dbReference type="Proteomes" id="UP000289734">
    <property type="component" value="Unassembled WGS sequence"/>
</dbReference>
<evidence type="ECO:0000256" key="4">
    <source>
        <dbReference type="ARBA" id="ARBA00023136"/>
    </source>
</evidence>
<feature type="domain" description="O-antigen ligase-related" evidence="6">
    <location>
        <begin position="194"/>
        <end position="382"/>
    </location>
</feature>
<evidence type="ECO:0000259" key="6">
    <source>
        <dbReference type="Pfam" id="PF04932"/>
    </source>
</evidence>
<evidence type="ECO:0000313" key="7">
    <source>
        <dbReference type="EMBL" id="RXR33615.1"/>
    </source>
</evidence>
<dbReference type="EMBL" id="SBKQ01000004">
    <property type="protein sequence ID" value="RXR33615.1"/>
    <property type="molecule type" value="Genomic_DNA"/>
</dbReference>
<feature type="transmembrane region" description="Helical" evidence="5">
    <location>
        <begin position="399"/>
        <end position="418"/>
    </location>
</feature>
<dbReference type="Pfam" id="PF04932">
    <property type="entry name" value="Wzy_C"/>
    <property type="match status" value="1"/>
</dbReference>
<evidence type="ECO:0000256" key="2">
    <source>
        <dbReference type="ARBA" id="ARBA00022692"/>
    </source>
</evidence>
<sequence>MENTLTFLSNVWQDLKKENKQHFSFIPFLLLLCTIPMPYGVNNVLLGFFLLSVFLKIKEVKFNFQSTLFLLIVLFLLMVVSYFWSIDTKATLKAIPKEIGLILIPLCFMIMKPFSKEQRQKIVKYYSYAMVVYVVFYLVKAVVRFLLNADSNVFFYHELVTKEVNAIHVSVYVSIAFFYFFTKEIKSKLEVGLTLLLFIFLFLLSSKNIIIVFILLVLIEFFFFSKSGHKMRLRNLIVVGLVVSSFLFVGKIKDRFMAEFQSNTEKSISHTVLDLDKSLEGVNVLSIKEAWTNEKFSPNDFFPGTAFRVYQARIFLELFKEENVFWTGYGLNASYKKLDQKAIKYDVYRGNGDKEGYQNKNFHNQYIQNFAELGFFGFFILVLLLTFNLKNAIKNKDFIQIAFAVLMISLFLTESFLWRQRGVMFFSLLYCLFNAKQYSPLKKM</sequence>
<evidence type="ECO:0000256" key="5">
    <source>
        <dbReference type="SAM" id="Phobius"/>
    </source>
</evidence>
<keyword evidence="8" id="KW-1185">Reference proteome</keyword>
<feature type="transmembrane region" description="Helical" evidence="5">
    <location>
        <begin position="370"/>
        <end position="387"/>
    </location>
</feature>
<keyword evidence="3 5" id="KW-1133">Transmembrane helix</keyword>
<dbReference type="InterPro" id="IPR007016">
    <property type="entry name" value="O-antigen_ligase-rel_domated"/>
</dbReference>
<comment type="caution">
    <text evidence="7">The sequence shown here is derived from an EMBL/GenBank/DDBJ whole genome shotgun (WGS) entry which is preliminary data.</text>
</comment>
<feature type="transmembrane region" description="Helical" evidence="5">
    <location>
        <begin position="25"/>
        <end position="55"/>
    </location>
</feature>
<keyword evidence="2 5" id="KW-0812">Transmembrane</keyword>
<accession>A0A4Q1KV21</accession>
<reference evidence="8" key="1">
    <citation type="submission" date="2019-01" db="EMBL/GenBank/DDBJ databases">
        <title>Cytophagaceae bacterium strain CAR-16.</title>
        <authorList>
            <person name="Chen W.-M."/>
        </authorList>
    </citation>
    <scope>NUCLEOTIDE SEQUENCE [LARGE SCALE GENOMIC DNA]</scope>
    <source>
        <strain evidence="8">ICH-30</strain>
    </source>
</reference>
<organism evidence="7 8">
    <name type="scientific">Flavobacterium piscinae</name>
    <dbReference type="NCBI Taxonomy" id="2506424"/>
    <lineage>
        <taxon>Bacteria</taxon>
        <taxon>Pseudomonadati</taxon>
        <taxon>Bacteroidota</taxon>
        <taxon>Flavobacteriia</taxon>
        <taxon>Flavobacteriales</taxon>
        <taxon>Flavobacteriaceae</taxon>
        <taxon>Flavobacterium</taxon>
    </lineage>
</organism>
<dbReference type="OrthoDB" id="1093278at2"/>
<feature type="transmembrane region" description="Helical" evidence="5">
    <location>
        <begin position="231"/>
        <end position="249"/>
    </location>
</feature>
<dbReference type="PANTHER" id="PTHR37422">
    <property type="entry name" value="TEICHURONIC ACID BIOSYNTHESIS PROTEIN TUAE"/>
    <property type="match status" value="1"/>
</dbReference>
<keyword evidence="4 5" id="KW-0472">Membrane</keyword>
<proteinExistence type="predicted"/>
<name>A0A4Q1KV21_9FLAO</name>
<dbReference type="InterPro" id="IPR051533">
    <property type="entry name" value="WaaL-like"/>
</dbReference>
<dbReference type="PANTHER" id="PTHR37422:SF13">
    <property type="entry name" value="LIPOPOLYSACCHARIDE BIOSYNTHESIS PROTEIN PA4999-RELATED"/>
    <property type="match status" value="1"/>
</dbReference>
<feature type="transmembrane region" description="Helical" evidence="5">
    <location>
        <begin position="194"/>
        <end position="219"/>
    </location>
</feature>
<feature type="transmembrane region" description="Helical" evidence="5">
    <location>
        <begin position="67"/>
        <end position="86"/>
    </location>
</feature>
<dbReference type="AlphaFoldDB" id="A0A4Q1KV21"/>
<dbReference type="RefSeq" id="WP_129463715.1">
    <property type="nucleotide sequence ID" value="NZ_SBKQ01000004.1"/>
</dbReference>